<evidence type="ECO:0000313" key="3">
    <source>
        <dbReference type="Proteomes" id="UP001055336"/>
    </source>
</evidence>
<dbReference type="EMBL" id="CP092488">
    <property type="protein sequence ID" value="UMB71053.1"/>
    <property type="molecule type" value="Genomic_DNA"/>
</dbReference>
<dbReference type="PRINTS" id="PR00411">
    <property type="entry name" value="PNDRDTASEI"/>
</dbReference>
<dbReference type="InterPro" id="IPR011990">
    <property type="entry name" value="TPR-like_helical_dom_sf"/>
</dbReference>
<dbReference type="PANTHER" id="PTHR40254">
    <property type="entry name" value="BLR0577 PROTEIN"/>
    <property type="match status" value="1"/>
</dbReference>
<keyword evidence="3" id="KW-1185">Reference proteome</keyword>
<evidence type="ECO:0000313" key="2">
    <source>
        <dbReference type="EMBL" id="UMB71053.1"/>
    </source>
</evidence>
<evidence type="ECO:0000259" key="1">
    <source>
        <dbReference type="Pfam" id="PF13454"/>
    </source>
</evidence>
<sequence>MLRVAIVGGGAAGVLTAVHVRRTKPDAQITVIDASGHPGTGAAYGTNDPTHLLNVPAARMSAWPDDPDHFTRWLDERAVTPAESFAPRLAYRRYLQDQLVAADVRIEIAEVVDVIPGAPVRLRLNDGRDLYADSVVLASGRPRNGMPDSLERAFAPVLADGADGRIVLDPWAPGALDALGSRRPDSVLVIGSGLTGVDVALHLTARGATVTLLSRHGALPRRFRATGTPTDLPHLDALPDEVSLEQLREALAADLTHARKAGADWRQVIDAIRPRTARLWRSLGWEDQRRFLREDLRQWEVLRHRMPPTIADAIYDAIDSGQLVVEAGEVADVSLRRRGVELVVTTSDGSVRRRGDAVVVAAGAAWDRRSLNGSPLWSNLLAAETASLHPCGVGVRLTPEGYLIDAAGNTVPNVVCIGSIRQGEEWETTAIPEIRSQAAAIAALLADDSREQPVRRVPSLVVTKPELTGAAASYAEGVRRLLAVQDGASTAFAAAVAEDPNHARAHIALAMIATERPDRAGGPDAVTGHLTRARAALAHGSDDDRSHVEAIATWCEKGNEAGTDALIDHLDRIPDDAVALLVLAPSIAFAGAGDALPDAWEYVEKFTGVHGEAPWYLGLRAYGRTEQGLWYDAADLADAAMELDPGNGNAAHALSHVHYETDAHGAGLKWLTDWIPSDGSTQRYLPHFQWHAALHELAMGDAAAAARRYHSSLAPPHSNGVRCLVDAGSLAWRARLHPDWVTPPDPMKVLNEAGSLAYSPQTAFIAFHALLVLAAANDPAAIRAINVPGATDAQQTTLRLIGEGLIALTAGEPRAALDYLLESLGGLPSIGGSRVQQEVILETALAAMLQLGAPGQAARLLSRHRASPGPQVTRGAVN</sequence>
<dbReference type="InterPro" id="IPR052189">
    <property type="entry name" value="L-asp_N-monooxygenase_NS-form"/>
</dbReference>
<dbReference type="Gene3D" id="1.25.40.10">
    <property type="entry name" value="Tetratricopeptide repeat domain"/>
    <property type="match status" value="1"/>
</dbReference>
<reference evidence="2" key="1">
    <citation type="submission" date="2022-08" db="EMBL/GenBank/DDBJ databases">
        <title>Whole genome sequencing of non-tuberculosis mycobacteria type-strains.</title>
        <authorList>
            <person name="Igarashi Y."/>
            <person name="Osugi A."/>
            <person name="Mitarai S."/>
        </authorList>
    </citation>
    <scope>NUCLEOTIDE SEQUENCE</scope>
    <source>
        <strain evidence="2">DSM 45127</strain>
    </source>
</reference>
<accession>A0ABY3VR32</accession>
<dbReference type="InterPro" id="IPR038732">
    <property type="entry name" value="HpyO/CreE_NAD-binding"/>
</dbReference>
<dbReference type="Pfam" id="PF13454">
    <property type="entry name" value="NAD_binding_9"/>
    <property type="match status" value="1"/>
</dbReference>
<dbReference type="Proteomes" id="UP001055336">
    <property type="component" value="Chromosome"/>
</dbReference>
<proteinExistence type="predicted"/>
<dbReference type="RefSeq" id="WP_240262807.1">
    <property type="nucleotide sequence ID" value="NZ_CP092488.2"/>
</dbReference>
<dbReference type="PRINTS" id="PR00368">
    <property type="entry name" value="FADPNR"/>
</dbReference>
<dbReference type="Gene3D" id="3.50.50.60">
    <property type="entry name" value="FAD/NAD(P)-binding domain"/>
    <property type="match status" value="2"/>
</dbReference>
<organism evidence="2 3">
    <name type="scientific">Mycobacterium paraterrae</name>
    <dbReference type="NCBI Taxonomy" id="577492"/>
    <lineage>
        <taxon>Bacteria</taxon>
        <taxon>Bacillati</taxon>
        <taxon>Actinomycetota</taxon>
        <taxon>Actinomycetes</taxon>
        <taxon>Mycobacteriales</taxon>
        <taxon>Mycobacteriaceae</taxon>
        <taxon>Mycobacterium</taxon>
    </lineage>
</organism>
<dbReference type="PANTHER" id="PTHR40254:SF1">
    <property type="entry name" value="BLR0577 PROTEIN"/>
    <property type="match status" value="1"/>
</dbReference>
<gene>
    <name evidence="2" type="ORF">MKK62_07180</name>
</gene>
<feature type="domain" description="FAD-dependent urate hydroxylase HpyO/Asp monooxygenase CreE-like FAD/NAD(P)-binding" evidence="1">
    <location>
        <begin position="5"/>
        <end position="141"/>
    </location>
</feature>
<dbReference type="InterPro" id="IPR036188">
    <property type="entry name" value="FAD/NAD-bd_sf"/>
</dbReference>
<dbReference type="SUPFAM" id="SSF51905">
    <property type="entry name" value="FAD/NAD(P)-binding domain"/>
    <property type="match status" value="2"/>
</dbReference>
<name>A0ABY3VR32_9MYCO</name>
<dbReference type="SUPFAM" id="SSF48452">
    <property type="entry name" value="TPR-like"/>
    <property type="match status" value="1"/>
</dbReference>
<protein>
    <submittedName>
        <fullName evidence="2">FAD-dependent oxidoreductase</fullName>
    </submittedName>
</protein>